<reference evidence="1 2" key="1">
    <citation type="journal article" date="2019" name="Commun. Biol.">
        <title>The bagworm genome reveals a unique fibroin gene that provides high tensile strength.</title>
        <authorList>
            <person name="Kono N."/>
            <person name="Nakamura H."/>
            <person name="Ohtoshi R."/>
            <person name="Tomita M."/>
            <person name="Numata K."/>
            <person name="Arakawa K."/>
        </authorList>
    </citation>
    <scope>NUCLEOTIDE SEQUENCE [LARGE SCALE GENOMIC DNA]</scope>
</reference>
<organism evidence="1 2">
    <name type="scientific">Eumeta variegata</name>
    <name type="common">Bagworm moth</name>
    <name type="synonym">Eumeta japonica</name>
    <dbReference type="NCBI Taxonomy" id="151549"/>
    <lineage>
        <taxon>Eukaryota</taxon>
        <taxon>Metazoa</taxon>
        <taxon>Ecdysozoa</taxon>
        <taxon>Arthropoda</taxon>
        <taxon>Hexapoda</taxon>
        <taxon>Insecta</taxon>
        <taxon>Pterygota</taxon>
        <taxon>Neoptera</taxon>
        <taxon>Endopterygota</taxon>
        <taxon>Lepidoptera</taxon>
        <taxon>Glossata</taxon>
        <taxon>Ditrysia</taxon>
        <taxon>Tineoidea</taxon>
        <taxon>Psychidae</taxon>
        <taxon>Oiketicinae</taxon>
        <taxon>Eumeta</taxon>
    </lineage>
</organism>
<sequence>MLIIIKQVWDQFQSDTKEEGRELVVRELLPTTSQHSAVIEMLKGRIYVYRSDTIITAQYTKEPIWHAQLSDVYRSVHTLTAGIVSLKICRNLSRQIFGRTKFSRAQLVGFGTPGTYDQAVDRAHKPLGPTLC</sequence>
<protein>
    <submittedName>
        <fullName evidence="1">Uncharacterized protein</fullName>
    </submittedName>
</protein>
<accession>A0A4C1WF13</accession>
<proteinExistence type="predicted"/>
<dbReference type="EMBL" id="BGZK01000551">
    <property type="protein sequence ID" value="GBP49721.1"/>
    <property type="molecule type" value="Genomic_DNA"/>
</dbReference>
<evidence type="ECO:0000313" key="1">
    <source>
        <dbReference type="EMBL" id="GBP49721.1"/>
    </source>
</evidence>
<keyword evidence="2" id="KW-1185">Reference proteome</keyword>
<name>A0A4C1WF13_EUMVA</name>
<gene>
    <name evidence="1" type="ORF">EVAR_33475_1</name>
</gene>
<evidence type="ECO:0000313" key="2">
    <source>
        <dbReference type="Proteomes" id="UP000299102"/>
    </source>
</evidence>
<comment type="caution">
    <text evidence="1">The sequence shown here is derived from an EMBL/GenBank/DDBJ whole genome shotgun (WGS) entry which is preliminary data.</text>
</comment>
<dbReference type="AlphaFoldDB" id="A0A4C1WF13"/>
<dbReference type="Proteomes" id="UP000299102">
    <property type="component" value="Unassembled WGS sequence"/>
</dbReference>